<feature type="signal peptide" evidence="2">
    <location>
        <begin position="1"/>
        <end position="23"/>
    </location>
</feature>
<evidence type="ECO:0000313" key="4">
    <source>
        <dbReference type="EMBL" id="MFC5345120.1"/>
    </source>
</evidence>
<keyword evidence="5" id="KW-1185">Reference proteome</keyword>
<dbReference type="Pfam" id="PF18203">
    <property type="entry name" value="IPTL-CTERM"/>
    <property type="match status" value="1"/>
</dbReference>
<feature type="chain" id="PRO_5046910787" evidence="2">
    <location>
        <begin position="24"/>
        <end position="208"/>
    </location>
</feature>
<organism evidence="4 5">
    <name type="scientific">Brevundimonas staleyi</name>
    <dbReference type="NCBI Taxonomy" id="74326"/>
    <lineage>
        <taxon>Bacteria</taxon>
        <taxon>Pseudomonadati</taxon>
        <taxon>Pseudomonadota</taxon>
        <taxon>Alphaproteobacteria</taxon>
        <taxon>Caulobacterales</taxon>
        <taxon>Caulobacteraceae</taxon>
        <taxon>Brevundimonas</taxon>
    </lineage>
</organism>
<protein>
    <submittedName>
        <fullName evidence="4">IPTL-CTERM sorting domain-containing protein</fullName>
    </submittedName>
</protein>
<dbReference type="NCBIfam" id="TIGR04174">
    <property type="entry name" value="IPTL_CTERM"/>
    <property type="match status" value="1"/>
</dbReference>
<dbReference type="EMBL" id="JBHSLF010000038">
    <property type="protein sequence ID" value="MFC5345120.1"/>
    <property type="molecule type" value="Genomic_DNA"/>
</dbReference>
<keyword evidence="2" id="KW-0732">Signal</keyword>
<accession>A0ABW0FTS2</accession>
<sequence length="208" mass="21089">MKHLIPAAIAAAALSMTAAAASAGTLTNVSVTLSDNRVSQPTDVTIRFTTATVLTGGAIPFAGNSLFVTSGMGGLDLVAGPCGSDIVVRIDGAVLPGSALEDCQISPVSLWVQIQLKHGTTVAAGSNVEIVIDRSRATTSATGGVYSTNIFRTATQGGIIIDAPATEPTYTVVAPAPVPTLTEWAMIGLSAALAGFAALTLQRRRRLA</sequence>
<evidence type="ECO:0000256" key="1">
    <source>
        <dbReference type="SAM" id="Phobius"/>
    </source>
</evidence>
<reference evidence="5" key="1">
    <citation type="journal article" date="2019" name="Int. J. Syst. Evol. Microbiol.">
        <title>The Global Catalogue of Microorganisms (GCM) 10K type strain sequencing project: providing services to taxonomists for standard genome sequencing and annotation.</title>
        <authorList>
            <consortium name="The Broad Institute Genomics Platform"/>
            <consortium name="The Broad Institute Genome Sequencing Center for Infectious Disease"/>
            <person name="Wu L."/>
            <person name="Ma J."/>
        </authorList>
    </citation>
    <scope>NUCLEOTIDE SEQUENCE [LARGE SCALE GENOMIC DNA]</scope>
    <source>
        <strain evidence="5">JCM 12125</strain>
    </source>
</reference>
<dbReference type="Proteomes" id="UP001596152">
    <property type="component" value="Unassembled WGS sequence"/>
</dbReference>
<dbReference type="InterPro" id="IPR026442">
    <property type="entry name" value="IPTL_CTERM"/>
</dbReference>
<name>A0ABW0FTS2_9CAUL</name>
<proteinExistence type="predicted"/>
<evidence type="ECO:0000256" key="2">
    <source>
        <dbReference type="SAM" id="SignalP"/>
    </source>
</evidence>
<feature type="transmembrane region" description="Helical" evidence="1">
    <location>
        <begin position="184"/>
        <end position="201"/>
    </location>
</feature>
<feature type="domain" description="IPTL-CTERM protein sorting" evidence="3">
    <location>
        <begin position="176"/>
        <end position="204"/>
    </location>
</feature>
<keyword evidence="1" id="KW-1133">Transmembrane helix</keyword>
<keyword evidence="1" id="KW-0812">Transmembrane</keyword>
<comment type="caution">
    <text evidence="4">The sequence shown here is derived from an EMBL/GenBank/DDBJ whole genome shotgun (WGS) entry which is preliminary data.</text>
</comment>
<keyword evidence="1" id="KW-0472">Membrane</keyword>
<evidence type="ECO:0000313" key="5">
    <source>
        <dbReference type="Proteomes" id="UP001596152"/>
    </source>
</evidence>
<gene>
    <name evidence="4" type="ORF">ACFPIE_14470</name>
</gene>
<evidence type="ECO:0000259" key="3">
    <source>
        <dbReference type="Pfam" id="PF18203"/>
    </source>
</evidence>
<dbReference type="RefSeq" id="WP_374038756.1">
    <property type="nucleotide sequence ID" value="NZ_CP169082.1"/>
</dbReference>